<comment type="caution">
    <text evidence="1">The sequence shown here is derived from an EMBL/GenBank/DDBJ whole genome shotgun (WGS) entry which is preliminary data.</text>
</comment>
<reference evidence="1" key="1">
    <citation type="submission" date="2020-04" db="EMBL/GenBank/DDBJ databases">
        <title>A chromosome-scale assembly and high-density genetic map of the yellow drum (Nibea albiflora) genome.</title>
        <authorList>
            <person name="Xu D."/>
            <person name="Zhang W."/>
            <person name="Chen R."/>
            <person name="Tan P."/>
            <person name="Wang L."/>
            <person name="Song H."/>
            <person name="Tian L."/>
            <person name="Zhu Q."/>
            <person name="Wang B."/>
        </authorList>
    </citation>
    <scope>NUCLEOTIDE SEQUENCE</scope>
    <source>
        <strain evidence="1">ZJHYS-2018</strain>
    </source>
</reference>
<name>A0ACB7EFP2_NIBAL</name>
<dbReference type="EMBL" id="CM024795">
    <property type="protein sequence ID" value="KAG8001028.1"/>
    <property type="molecule type" value="Genomic_DNA"/>
</dbReference>
<proteinExistence type="predicted"/>
<evidence type="ECO:0000313" key="1">
    <source>
        <dbReference type="EMBL" id="KAG8001028.1"/>
    </source>
</evidence>
<feature type="non-terminal residue" evidence="1">
    <location>
        <position position="1"/>
    </location>
</feature>
<gene>
    <name evidence="1" type="ORF">GBF38_004816</name>
</gene>
<organism evidence="1 2">
    <name type="scientific">Nibea albiflora</name>
    <name type="common">Yellow drum</name>
    <name type="synonym">Corvina albiflora</name>
    <dbReference type="NCBI Taxonomy" id="240163"/>
    <lineage>
        <taxon>Eukaryota</taxon>
        <taxon>Metazoa</taxon>
        <taxon>Chordata</taxon>
        <taxon>Craniata</taxon>
        <taxon>Vertebrata</taxon>
        <taxon>Euteleostomi</taxon>
        <taxon>Actinopterygii</taxon>
        <taxon>Neopterygii</taxon>
        <taxon>Teleostei</taxon>
        <taxon>Neoteleostei</taxon>
        <taxon>Acanthomorphata</taxon>
        <taxon>Eupercaria</taxon>
        <taxon>Sciaenidae</taxon>
        <taxon>Nibea</taxon>
    </lineage>
</organism>
<protein>
    <submittedName>
        <fullName evidence="1">Uncharacterized protein</fullName>
    </submittedName>
</protein>
<dbReference type="Proteomes" id="UP000805704">
    <property type="component" value="Chromosome 7"/>
</dbReference>
<evidence type="ECO:0000313" key="2">
    <source>
        <dbReference type="Proteomes" id="UP000805704"/>
    </source>
</evidence>
<accession>A0ACB7EFP2</accession>
<sequence length="74" mass="8445">CYSPTCVQSVLQSSVKKKVCAVRINRGSWKNVEKMFLPTSLVDLLDTGEHGQEEQEKEEGEDEFDCDEFSENDE</sequence>
<keyword evidence="2" id="KW-1185">Reference proteome</keyword>